<evidence type="ECO:0000313" key="4">
    <source>
        <dbReference type="Proteomes" id="UP000317494"/>
    </source>
</evidence>
<accession>A0A507CWD1</accession>
<dbReference type="AlphaFoldDB" id="A0A507CWD1"/>
<evidence type="ECO:0000313" key="3">
    <source>
        <dbReference type="EMBL" id="TPX43499.1"/>
    </source>
</evidence>
<dbReference type="SUPFAM" id="SSF56219">
    <property type="entry name" value="DNase I-like"/>
    <property type="match status" value="1"/>
</dbReference>
<sequence>MPINQHQRLLGRRAPPSCQDRDSRISRFWSALLQLVWRSSSHRHTPSPPLLSKKKRKVQPSDSATSQPRDLRKRVAPSGEGAEPDFTPAGSPLKAGGHDVRADLATKVTPSLYIHTNRDAVRASTTSTLSSLHTNASISSSRRLLANSHTNRSRMNLSRSLNNMGAFLSKLSRSDLHEDSSIKRDKLRIHIGTWNMNGKLPFGHLNDFIPSDYHQHQHIFIIGSQECQHSIEKSLVFSSKEEWEARLKAAAGDHYVCVCTETLAAIHIAVFVYKPYLRCVAGIEAGHIATGFAQVVGNKGAAAIGLKLESMSLLFICSHFAAHQDGVLDRNNNFKRINAELRLSGLSNAITGKPPTERYDCVFWFGDLNYRIDVPRDVAVKQIAKHNFEALLNHDQLHHEMRENRAFQGFTEPEIHFPPTYKFEVFHKSKSNVTSPTSANFTWRLPHSQLQPKALPRLFSSGFSLPVHRVRVYDTSSKMRVPAWTDRILYKSNNSTTIQCVRYTSCMDVDGSDHVPVIADLVIDYDMSIRREGDDNHLHLLDFRGTHESMCLIH</sequence>
<feature type="region of interest" description="Disordered" evidence="1">
    <location>
        <begin position="1"/>
        <end position="21"/>
    </location>
</feature>
<dbReference type="InterPro" id="IPR036691">
    <property type="entry name" value="Endo/exonu/phosph_ase_sf"/>
</dbReference>
<dbReference type="GO" id="GO:0004439">
    <property type="term" value="F:phosphatidylinositol-4,5-bisphosphate 5-phosphatase activity"/>
    <property type="evidence" value="ECO:0007669"/>
    <property type="project" value="TreeGrafter"/>
</dbReference>
<dbReference type="EMBL" id="QEAN01000197">
    <property type="protein sequence ID" value="TPX43499.1"/>
    <property type="molecule type" value="Genomic_DNA"/>
</dbReference>
<dbReference type="GO" id="GO:0046856">
    <property type="term" value="P:phosphatidylinositol dephosphorylation"/>
    <property type="evidence" value="ECO:0007669"/>
    <property type="project" value="InterPro"/>
</dbReference>
<feature type="domain" description="Inositol polyphosphate-related phosphatase" evidence="2">
    <location>
        <begin position="185"/>
        <end position="529"/>
    </location>
</feature>
<evidence type="ECO:0000256" key="1">
    <source>
        <dbReference type="SAM" id="MobiDB-lite"/>
    </source>
</evidence>
<evidence type="ECO:0000259" key="2">
    <source>
        <dbReference type="SMART" id="SM00128"/>
    </source>
</evidence>
<dbReference type="Proteomes" id="UP000317494">
    <property type="component" value="Unassembled WGS sequence"/>
</dbReference>
<dbReference type="InterPro" id="IPR046985">
    <property type="entry name" value="IP5"/>
</dbReference>
<proteinExistence type="predicted"/>
<dbReference type="SMART" id="SM00128">
    <property type="entry name" value="IPPc"/>
    <property type="match status" value="1"/>
</dbReference>
<comment type="caution">
    <text evidence="3">The sequence shown here is derived from an EMBL/GenBank/DDBJ whole genome shotgun (WGS) entry which is preliminary data.</text>
</comment>
<dbReference type="PANTHER" id="PTHR11200:SF275">
    <property type="entry name" value="LD06095P"/>
    <property type="match status" value="1"/>
</dbReference>
<dbReference type="Gene3D" id="3.60.10.10">
    <property type="entry name" value="Endonuclease/exonuclease/phosphatase"/>
    <property type="match status" value="1"/>
</dbReference>
<feature type="region of interest" description="Disordered" evidence="1">
    <location>
        <begin position="40"/>
        <end position="97"/>
    </location>
</feature>
<protein>
    <recommendedName>
        <fullName evidence="2">Inositol polyphosphate-related phosphatase domain-containing protein</fullName>
    </recommendedName>
</protein>
<dbReference type="PANTHER" id="PTHR11200">
    <property type="entry name" value="INOSITOL 5-PHOSPHATASE"/>
    <property type="match status" value="1"/>
</dbReference>
<dbReference type="Pfam" id="PF22669">
    <property type="entry name" value="Exo_endo_phos2"/>
    <property type="match status" value="2"/>
</dbReference>
<reference evidence="3 4" key="1">
    <citation type="journal article" date="2019" name="Sci. Rep.">
        <title>Comparative genomics of chytrid fungi reveal insights into the obligate biotrophic and pathogenic lifestyle of Synchytrium endobioticum.</title>
        <authorList>
            <person name="van de Vossenberg B.T.L.H."/>
            <person name="Warris S."/>
            <person name="Nguyen H.D.T."/>
            <person name="van Gent-Pelzer M.P.E."/>
            <person name="Joly D.L."/>
            <person name="van de Geest H.C."/>
            <person name="Bonants P.J.M."/>
            <person name="Smith D.S."/>
            <person name="Levesque C.A."/>
            <person name="van der Lee T.A.J."/>
        </authorList>
    </citation>
    <scope>NUCLEOTIDE SEQUENCE [LARGE SCALE GENOMIC DNA]</scope>
    <source>
        <strain evidence="3 4">MB42</strain>
    </source>
</reference>
<dbReference type="VEuPathDB" id="FungiDB:SeMB42_g04696"/>
<name>A0A507CWD1_9FUNG</name>
<gene>
    <name evidence="3" type="ORF">SeMB42_g04696</name>
</gene>
<keyword evidence="4" id="KW-1185">Reference proteome</keyword>
<dbReference type="InterPro" id="IPR000300">
    <property type="entry name" value="IPPc"/>
</dbReference>
<organism evidence="3 4">
    <name type="scientific">Synchytrium endobioticum</name>
    <dbReference type="NCBI Taxonomy" id="286115"/>
    <lineage>
        <taxon>Eukaryota</taxon>
        <taxon>Fungi</taxon>
        <taxon>Fungi incertae sedis</taxon>
        <taxon>Chytridiomycota</taxon>
        <taxon>Chytridiomycota incertae sedis</taxon>
        <taxon>Chytridiomycetes</taxon>
        <taxon>Synchytriales</taxon>
        <taxon>Synchytriaceae</taxon>
        <taxon>Synchytrium</taxon>
    </lineage>
</organism>
<dbReference type="STRING" id="286115.A0A507CWD1"/>